<evidence type="ECO:0000256" key="2">
    <source>
        <dbReference type="ARBA" id="ARBA00005862"/>
    </source>
</evidence>
<evidence type="ECO:0000256" key="3">
    <source>
        <dbReference type="ARBA" id="ARBA00022630"/>
    </source>
</evidence>
<feature type="site" description="Electron transfer via tryptophanyl radical" evidence="7">
    <location>
        <position position="322"/>
    </location>
</feature>
<dbReference type="PRINTS" id="PR00147">
    <property type="entry name" value="DNAPHOTLYASE"/>
</dbReference>
<dbReference type="eggNOG" id="KOG0133">
    <property type="taxonomic scope" value="Eukaryota"/>
</dbReference>
<organism evidence="10 11">
    <name type="scientific">Cicer arietinum</name>
    <name type="common">Chickpea</name>
    <name type="synonym">Garbanzo</name>
    <dbReference type="NCBI Taxonomy" id="3827"/>
    <lineage>
        <taxon>Eukaryota</taxon>
        <taxon>Viridiplantae</taxon>
        <taxon>Streptophyta</taxon>
        <taxon>Embryophyta</taxon>
        <taxon>Tracheophyta</taxon>
        <taxon>Spermatophyta</taxon>
        <taxon>Magnoliopsida</taxon>
        <taxon>eudicotyledons</taxon>
        <taxon>Gunneridae</taxon>
        <taxon>Pentapetalae</taxon>
        <taxon>rosids</taxon>
        <taxon>fabids</taxon>
        <taxon>Fabales</taxon>
        <taxon>Fabaceae</taxon>
        <taxon>Papilionoideae</taxon>
        <taxon>50 kb inversion clade</taxon>
        <taxon>NPAAA clade</taxon>
        <taxon>Hologalegina</taxon>
        <taxon>IRL clade</taxon>
        <taxon>Cicereae</taxon>
        <taxon>Cicer</taxon>
    </lineage>
</organism>
<dbReference type="PROSITE" id="PS51645">
    <property type="entry name" value="PHR_CRY_ALPHA_BETA"/>
    <property type="match status" value="1"/>
</dbReference>
<evidence type="ECO:0000256" key="5">
    <source>
        <dbReference type="ARBA" id="ARBA00022991"/>
    </source>
</evidence>
<dbReference type="GO" id="GO:0006950">
    <property type="term" value="P:response to stress"/>
    <property type="evidence" value="ECO:0007669"/>
    <property type="project" value="UniProtKB-ARBA"/>
</dbReference>
<evidence type="ECO:0000256" key="8">
    <source>
        <dbReference type="SAM" id="MobiDB-lite"/>
    </source>
</evidence>
<dbReference type="PANTHER" id="PTHR11455:SF60">
    <property type="entry name" value="CRYPTOCHROME 2B APOPROTEIN"/>
    <property type="match status" value="1"/>
</dbReference>
<keyword evidence="5" id="KW-0157">Chromophore</keyword>
<dbReference type="Gene3D" id="1.25.40.80">
    <property type="match status" value="1"/>
</dbReference>
<dbReference type="InterPro" id="IPR006050">
    <property type="entry name" value="DNA_photolyase_N"/>
</dbReference>
<dbReference type="InterPro" id="IPR036155">
    <property type="entry name" value="Crypto/Photolyase_N_sf"/>
</dbReference>
<dbReference type="SUPFAM" id="SSF52425">
    <property type="entry name" value="Cryptochrome/photolyase, N-terminal domain"/>
    <property type="match status" value="1"/>
</dbReference>
<name>A0A1S2Y3B1_CICAR</name>
<keyword evidence="10" id="KW-1185">Reference proteome</keyword>
<feature type="site" description="Electron transfer via tryptophanyl radical" evidence="7">
    <location>
        <position position="375"/>
    </location>
</feature>
<dbReference type="GO" id="GO:0003904">
    <property type="term" value="F:deoxyribodipyrimidine photo-lyase activity"/>
    <property type="evidence" value="ECO:0007669"/>
    <property type="project" value="TreeGrafter"/>
</dbReference>
<reference evidence="10" key="1">
    <citation type="journal article" date="2013" name="Nat. Biotechnol.">
        <title>Draft genome sequence of chickpea (Cicer arietinum) provides a resource for trait improvement.</title>
        <authorList>
            <person name="Varshney R.K."/>
            <person name="Song C."/>
            <person name="Saxena R.K."/>
            <person name="Azam S."/>
            <person name="Yu S."/>
            <person name="Sharpe A.G."/>
            <person name="Cannon S."/>
            <person name="Baek J."/>
            <person name="Rosen B.D."/>
            <person name="Tar'an B."/>
            <person name="Millan T."/>
            <person name="Zhang X."/>
            <person name="Ramsay L.D."/>
            <person name="Iwata A."/>
            <person name="Wang Y."/>
            <person name="Nelson W."/>
            <person name="Farmer A.D."/>
            <person name="Gaur P.M."/>
            <person name="Soderlund C."/>
            <person name="Penmetsa R.V."/>
            <person name="Xu C."/>
            <person name="Bharti A.K."/>
            <person name="He W."/>
            <person name="Winter P."/>
            <person name="Zhao S."/>
            <person name="Hane J.K."/>
            <person name="Carrasquilla-Garcia N."/>
            <person name="Condie J.A."/>
            <person name="Upadhyaya H.D."/>
            <person name="Luo M.C."/>
            <person name="Thudi M."/>
            <person name="Gowda C.L."/>
            <person name="Singh N.P."/>
            <person name="Lichtenzveig J."/>
            <person name="Gali K.K."/>
            <person name="Rubio J."/>
            <person name="Nadarajan N."/>
            <person name="Dolezel J."/>
            <person name="Bansal K.C."/>
            <person name="Xu X."/>
            <person name="Edwards D."/>
            <person name="Zhang G."/>
            <person name="Kahl G."/>
            <person name="Gil J."/>
            <person name="Singh K.B."/>
            <person name="Datta S.K."/>
            <person name="Jackson S.A."/>
            <person name="Wang J."/>
            <person name="Cook D.R."/>
        </authorList>
    </citation>
    <scope>NUCLEOTIDE SEQUENCE [LARGE SCALE GENOMIC DNA]</scope>
    <source>
        <strain evidence="10">cv. CDC Frontier</strain>
    </source>
</reference>
<dbReference type="STRING" id="3827.A0A1S2Y3B1"/>
<proteinExistence type="inferred from homology"/>
<dbReference type="Gene3D" id="3.40.50.620">
    <property type="entry name" value="HUPs"/>
    <property type="match status" value="1"/>
</dbReference>
<dbReference type="SUPFAM" id="SSF48173">
    <property type="entry name" value="Cryptochrome/photolyase FAD-binding domain"/>
    <property type="match status" value="1"/>
</dbReference>
<keyword evidence="4 6" id="KW-0274">FAD</keyword>
<dbReference type="RefSeq" id="XP_004497843.1">
    <property type="nucleotide sequence ID" value="XM_004497786.3"/>
</dbReference>
<keyword evidence="3 6" id="KW-0285">Flavoprotein</keyword>
<evidence type="ECO:0000259" key="9">
    <source>
        <dbReference type="PROSITE" id="PS51645"/>
    </source>
</evidence>
<protein>
    <submittedName>
        <fullName evidence="11">Cryptochrome-1-like</fullName>
    </submittedName>
</protein>
<evidence type="ECO:0000256" key="7">
    <source>
        <dbReference type="PIRSR" id="PIRSR602081-2"/>
    </source>
</evidence>
<dbReference type="GO" id="GO:0071949">
    <property type="term" value="F:FAD binding"/>
    <property type="evidence" value="ECO:0007669"/>
    <property type="project" value="TreeGrafter"/>
</dbReference>
<feature type="region of interest" description="Disordered" evidence="8">
    <location>
        <begin position="620"/>
        <end position="650"/>
    </location>
</feature>
<dbReference type="GO" id="GO:0006139">
    <property type="term" value="P:nucleobase-containing compound metabolic process"/>
    <property type="evidence" value="ECO:0007669"/>
    <property type="project" value="UniProtKB-ARBA"/>
</dbReference>
<reference evidence="11" key="2">
    <citation type="submission" date="2025-08" db="UniProtKB">
        <authorList>
            <consortium name="RefSeq"/>
        </authorList>
    </citation>
    <scope>IDENTIFICATION</scope>
    <source>
        <tissue evidence="11">Etiolated seedlings</tissue>
    </source>
</reference>
<feature type="compositionally biased region" description="Basic and acidic residues" evidence="8">
    <location>
        <begin position="628"/>
        <end position="650"/>
    </location>
</feature>
<dbReference type="InterPro" id="IPR014134">
    <property type="entry name" value="Cryptochrome_pln"/>
</dbReference>
<dbReference type="Pfam" id="PF00875">
    <property type="entry name" value="DNA_photolyase"/>
    <property type="match status" value="1"/>
</dbReference>
<evidence type="ECO:0000256" key="1">
    <source>
        <dbReference type="ARBA" id="ARBA00001932"/>
    </source>
</evidence>
<dbReference type="InterPro" id="IPR014729">
    <property type="entry name" value="Rossmann-like_a/b/a_fold"/>
</dbReference>
<dbReference type="GeneID" id="101497404"/>
<dbReference type="GO" id="GO:0003677">
    <property type="term" value="F:DNA binding"/>
    <property type="evidence" value="ECO:0007669"/>
    <property type="project" value="TreeGrafter"/>
</dbReference>
<evidence type="ECO:0000313" key="10">
    <source>
        <dbReference type="Proteomes" id="UP000087171"/>
    </source>
</evidence>
<dbReference type="PANTHER" id="PTHR11455">
    <property type="entry name" value="CRYPTOCHROME"/>
    <property type="match status" value="1"/>
</dbReference>
<feature type="binding site" evidence="6">
    <location>
        <begin position="245"/>
        <end position="249"/>
    </location>
    <ligand>
        <name>FAD</name>
        <dbReference type="ChEBI" id="CHEBI:57692"/>
    </ligand>
</feature>
<feature type="site" description="Electron transfer via tryptophanyl radical" evidence="7">
    <location>
        <position position="398"/>
    </location>
</feature>
<accession>A0A1S2Y3B1</accession>
<dbReference type="GO" id="GO:0009882">
    <property type="term" value="F:blue light photoreceptor activity"/>
    <property type="evidence" value="ECO:0007669"/>
    <property type="project" value="InterPro"/>
</dbReference>
<dbReference type="KEGG" id="cam:101497404"/>
<dbReference type="PROSITE" id="PS00394">
    <property type="entry name" value="DNA_PHOTOLYASES_1_1"/>
    <property type="match status" value="1"/>
</dbReference>
<comment type="cofactor">
    <cofactor evidence="1">
        <name>(6R)-5,10-methylene-5,6,7,8-tetrahydrofolate</name>
        <dbReference type="ChEBI" id="CHEBI:15636"/>
    </cofactor>
</comment>
<dbReference type="GO" id="GO:0005634">
    <property type="term" value="C:nucleus"/>
    <property type="evidence" value="ECO:0007669"/>
    <property type="project" value="TreeGrafter"/>
</dbReference>
<dbReference type="GO" id="GO:0032922">
    <property type="term" value="P:circadian regulation of gene expression"/>
    <property type="evidence" value="ECO:0007669"/>
    <property type="project" value="TreeGrafter"/>
</dbReference>
<feature type="binding site" evidence="6">
    <location>
        <position position="288"/>
    </location>
    <ligand>
        <name>FAD</name>
        <dbReference type="ChEBI" id="CHEBI:57692"/>
    </ligand>
</feature>
<dbReference type="GO" id="GO:0005737">
    <property type="term" value="C:cytoplasm"/>
    <property type="evidence" value="ECO:0007669"/>
    <property type="project" value="TreeGrafter"/>
</dbReference>
<dbReference type="InterPro" id="IPR018394">
    <property type="entry name" value="DNA_photolyase_1_CS_C"/>
</dbReference>
<dbReference type="InterPro" id="IPR005101">
    <property type="entry name" value="Cryptochr/Photolyase_FAD-bd"/>
</dbReference>
<feature type="domain" description="Photolyase/cryptochrome alpha/beta" evidence="9">
    <location>
        <begin position="9"/>
        <end position="138"/>
    </location>
</feature>
<gene>
    <name evidence="11" type="primary">LOC101497404</name>
</gene>
<dbReference type="FunFam" id="1.10.579.10:FF:000003">
    <property type="entry name" value="Deoxyribodipyrimidine photo-lyase"/>
    <property type="match status" value="1"/>
</dbReference>
<comment type="similarity">
    <text evidence="2">Belongs to the DNA photolyase class-1 family.</text>
</comment>
<dbReference type="InterPro" id="IPR036134">
    <property type="entry name" value="Crypto/Photolyase_FAD-like_sf"/>
</dbReference>
<dbReference type="AlphaFoldDB" id="A0A1S2Y3B1"/>
<sequence>MKNMKIGMSRTIVWFRRDLRIEDNPALAAAARDGSVFPVFIWCPKEEREFYPGRVSRWWLKQSLAHLDQSLKSLGARLELIKTDSTLAALLECVNVVQATKVVFNHLYDPVSLVRDHNIKVKLMELGISVQSYNGDLLYEPWDIYDESGHAFTTFDPFWNRCLQMPMKAYSLIPPCQLILAEGKVEKHSIEQLGLEDELEKSSNALLGRAWSPGWSKSDKALTEFVEKHLVHYSRNRINLGGNSTSLLSPYIHFGELSVRKVFQLARTKQILWTNEGNIDGVESATLFLRAIGFREYSRYLCFSFPFTVERPLLGNLTFFPWDTDPYNFKAWRQGRTGYPLVDAGMRELWATGWIHNKMRVIVSSFAVKMLLIPWKWGMKYFWDTLLDADLECDILGWQYISGSLPDGHKLERLDDPEIQGTKYDPEGEYVRQWLPELVRLPTEWIHHPWNAPITVLRASGVELGQNYPKPIIDIDLAREQLTEAIFKMWENEAAAKASSSKDKHEVTDDSEKFSIPKVFLKDKAPRAAASSSNDQKVPTIQNLKSDDPPNRKRLKYTAEVKEKRDDSCNFSKHTEVSCIDQEVCSTAESSSKRQCSSTFSFSVPQQCSSSSNIKLSCQEQIEMEQSSSKDGENDYVSRGENEKEIKRES</sequence>
<feature type="binding site" evidence="6">
    <location>
        <begin position="388"/>
        <end position="390"/>
    </location>
    <ligand>
        <name>FAD</name>
        <dbReference type="ChEBI" id="CHEBI:57692"/>
    </ligand>
</feature>
<feature type="compositionally biased region" description="Polar residues" evidence="8">
    <location>
        <begin position="530"/>
        <end position="544"/>
    </location>
</feature>
<feature type="binding site" evidence="6">
    <location>
        <position position="233"/>
    </location>
    <ligand>
        <name>FAD</name>
        <dbReference type="ChEBI" id="CHEBI:57692"/>
    </ligand>
</feature>
<dbReference type="InterPro" id="IPR002081">
    <property type="entry name" value="Cryptochrome/DNA_photolyase_1"/>
</dbReference>
<dbReference type="Gene3D" id="1.10.579.10">
    <property type="entry name" value="DNA Cyclobutane Dipyrimidine Photolyase, subunit A, domain 3"/>
    <property type="match status" value="1"/>
</dbReference>
<evidence type="ECO:0000313" key="11">
    <source>
        <dbReference type="RefSeq" id="XP_004497843.1"/>
    </source>
</evidence>
<evidence type="ECO:0000256" key="4">
    <source>
        <dbReference type="ARBA" id="ARBA00022827"/>
    </source>
</evidence>
<dbReference type="Proteomes" id="UP000087171">
    <property type="component" value="Chromosome Ca4"/>
</dbReference>
<dbReference type="OrthoDB" id="435881at2759"/>
<comment type="cofactor">
    <cofactor evidence="6">
        <name>FAD</name>
        <dbReference type="ChEBI" id="CHEBI:57692"/>
    </cofactor>
    <text evidence="6">Binds 1 FAD per subunit.</text>
</comment>
<dbReference type="PaxDb" id="3827-XP_004497843.1"/>
<evidence type="ECO:0000256" key="6">
    <source>
        <dbReference type="PIRSR" id="PIRSR602081-1"/>
    </source>
</evidence>
<dbReference type="GO" id="GO:0043153">
    <property type="term" value="P:entrainment of circadian clock by photoperiod"/>
    <property type="evidence" value="ECO:0007669"/>
    <property type="project" value="TreeGrafter"/>
</dbReference>
<dbReference type="Pfam" id="PF03441">
    <property type="entry name" value="FAD_binding_7"/>
    <property type="match status" value="1"/>
</dbReference>
<dbReference type="NCBIfam" id="TIGR02766">
    <property type="entry name" value="crypt_chrom_pln"/>
    <property type="match status" value="1"/>
</dbReference>
<feature type="region of interest" description="Disordered" evidence="8">
    <location>
        <begin position="525"/>
        <end position="553"/>
    </location>
</feature>